<dbReference type="EMBL" id="KF835987">
    <property type="protein sequence ID" value="AHY25162.1"/>
    <property type="molecule type" value="Genomic_DNA"/>
</dbReference>
<reference evidence="1 2" key="1">
    <citation type="journal article" date="2015" name="Plant Pathol. J.">
        <title>Isolation and Genomic Characterization of the T4-Like Bacteriophage PM2 Infecting Pectobacterium carotovorum subsp. carotovorum.</title>
        <authorList>
            <person name="Lim J.A."/>
            <person name="Lee D.H."/>
            <person name="Heu S."/>
        </authorList>
    </citation>
    <scope>NUCLEOTIDE SEQUENCE [LARGE SCALE GENOMIC DNA]</scope>
</reference>
<dbReference type="RefSeq" id="YP_009211621.1">
    <property type="nucleotide sequence ID" value="NC_028940.1"/>
</dbReference>
<dbReference type="OrthoDB" id="34494at10239"/>
<evidence type="ECO:0000313" key="1">
    <source>
        <dbReference type="EMBL" id="AHY25162.1"/>
    </source>
</evidence>
<gene>
    <name evidence="1" type="ORF">PM2_200</name>
</gene>
<evidence type="ECO:0000313" key="2">
    <source>
        <dbReference type="Proteomes" id="UP000030739"/>
    </source>
</evidence>
<organism evidence="1 2">
    <name type="scientific">Pectobacterium bacteriophage PM2</name>
    <dbReference type="NCBI Taxonomy" id="1429794"/>
    <lineage>
        <taxon>Viruses</taxon>
        <taxon>Duplodnaviria</taxon>
        <taxon>Heunggongvirae</taxon>
        <taxon>Uroviricota</taxon>
        <taxon>Caudoviricetes</taxon>
        <taxon>Pantevenvirales</taxon>
        <taxon>Straboviridae</taxon>
        <taxon>Tevenvirinae</taxon>
        <taxon>Mosugukvirus</taxon>
        <taxon>Mosugukvirus pm2</taxon>
    </lineage>
</organism>
<accession>A0A0A0Q3K1</accession>
<name>A0A0A0Q3K1_9CAUD</name>
<keyword evidence="2" id="KW-1185">Reference proteome</keyword>
<dbReference type="GeneID" id="26638093"/>
<proteinExistence type="predicted"/>
<sequence>MIIDNYSYIKPLAIPENPFTNIIERRITGPWTDTHNPFKTGEPVPNTQKPFNKTKSLSEQMGEMADNYNSTGFKELKDYVINEIKKSASSGKRSAYIDIPSNKNSFKEQLLSFLADEGFITKWNSCQREGVWITVNW</sequence>
<dbReference type="Proteomes" id="UP000030739">
    <property type="component" value="Segment"/>
</dbReference>
<protein>
    <submittedName>
        <fullName evidence="1">Uncharacterized protein</fullName>
    </submittedName>
</protein>
<dbReference type="KEGG" id="vg:26638093"/>